<dbReference type="AlphaFoldDB" id="A0A484MMU2"/>
<dbReference type="EMBL" id="OOIL02004034">
    <property type="protein sequence ID" value="VFQ90172.1"/>
    <property type="molecule type" value="Genomic_DNA"/>
</dbReference>
<reference evidence="1 2" key="1">
    <citation type="submission" date="2018-04" db="EMBL/GenBank/DDBJ databases">
        <authorList>
            <person name="Vogel A."/>
        </authorList>
    </citation>
    <scope>NUCLEOTIDE SEQUENCE [LARGE SCALE GENOMIC DNA]</scope>
</reference>
<evidence type="ECO:0000313" key="2">
    <source>
        <dbReference type="Proteomes" id="UP000595140"/>
    </source>
</evidence>
<proteinExistence type="predicted"/>
<dbReference type="OrthoDB" id="1931061at2759"/>
<accession>A0A484MMU2</accession>
<keyword evidence="2" id="KW-1185">Reference proteome</keyword>
<sequence length="105" mass="12080">MAYENSASPWMIQLYANTVVRSLSKDSLGIPTLAIPKLWSRMGEQYILTGEFIVGVFTSTLVKKYMTTKIYLDLDIDEVLALKKEWFFAKGTYNSTAYHRETRGR</sequence>
<organism evidence="1 2">
    <name type="scientific">Cuscuta campestris</name>
    <dbReference type="NCBI Taxonomy" id="132261"/>
    <lineage>
        <taxon>Eukaryota</taxon>
        <taxon>Viridiplantae</taxon>
        <taxon>Streptophyta</taxon>
        <taxon>Embryophyta</taxon>
        <taxon>Tracheophyta</taxon>
        <taxon>Spermatophyta</taxon>
        <taxon>Magnoliopsida</taxon>
        <taxon>eudicotyledons</taxon>
        <taxon>Gunneridae</taxon>
        <taxon>Pentapetalae</taxon>
        <taxon>asterids</taxon>
        <taxon>lamiids</taxon>
        <taxon>Solanales</taxon>
        <taxon>Convolvulaceae</taxon>
        <taxon>Cuscuteae</taxon>
        <taxon>Cuscuta</taxon>
        <taxon>Cuscuta subgen. Grammica</taxon>
        <taxon>Cuscuta sect. Cleistogrammica</taxon>
    </lineage>
</organism>
<name>A0A484MMU2_9ASTE</name>
<dbReference type="Proteomes" id="UP000595140">
    <property type="component" value="Unassembled WGS sequence"/>
</dbReference>
<evidence type="ECO:0000313" key="1">
    <source>
        <dbReference type="EMBL" id="VFQ90172.1"/>
    </source>
</evidence>
<protein>
    <submittedName>
        <fullName evidence="1">Uncharacterized protein</fullName>
    </submittedName>
</protein>
<gene>
    <name evidence="1" type="ORF">CCAM_LOCUS31948</name>
</gene>